<feature type="region of interest" description="Disordered" evidence="3">
    <location>
        <begin position="1237"/>
        <end position="1335"/>
    </location>
</feature>
<dbReference type="InterPro" id="IPR035979">
    <property type="entry name" value="RBD_domain_sf"/>
</dbReference>
<proteinExistence type="predicted"/>
<evidence type="ECO:0000313" key="6">
    <source>
        <dbReference type="Proteomes" id="UP000541610"/>
    </source>
</evidence>
<dbReference type="PANTHER" id="PTHR48024:SF56">
    <property type="entry name" value="HETEROGENEOUS NUCLEAR RIBONUCLEOPROTEIN A0"/>
    <property type="match status" value="1"/>
</dbReference>
<dbReference type="SUPFAM" id="SSF54928">
    <property type="entry name" value="RNA-binding domain, RBD"/>
    <property type="match status" value="2"/>
</dbReference>
<dbReference type="SMART" id="SM00360">
    <property type="entry name" value="RRM"/>
    <property type="match status" value="2"/>
</dbReference>
<dbReference type="Gene3D" id="3.30.70.330">
    <property type="match status" value="2"/>
</dbReference>
<evidence type="ECO:0000256" key="2">
    <source>
        <dbReference type="PROSITE-ProRule" id="PRU00176"/>
    </source>
</evidence>
<feature type="domain" description="RRM" evidence="4">
    <location>
        <begin position="253"/>
        <end position="362"/>
    </location>
</feature>
<sequence length="1335" mass="146335">MSSTTPGQQHQQFGSEGEDSQREGGGSDVQPVGTTGGPRRRAELPETIRTFLDRPDEVARDDVRTIINNFEKTQLVELLAHASTISKEVRDALRAVKYKVIRWDEGGGGHFRDALLHVSFQSSSDTVKNALGKFGMIEEGTVVYDRHTGRSKGFAFVTFERVESACEAVSCSNQGKIYLDGRQLILKFAADKIDHDQQMGVIQALPSGGEREKSAEISAASSVGGGSGQAAIVSSSDTGNRGATATYSNQSMRKLFVYNLAPYTTSETLRVSEESMLEVFGKYGPMDECIVVYDSAGKSKRYAFVTYSNVEDAWACLEEPHKTVDGRMTFTHLASEGSSSAGGASGSGEYGNRRSRSNFAGPSRPPRGHSPPGRSGGIPRSGSMGGGDRTPGGKGLRKGYSSGPPPQAASQAGSMRVSQQQQHESPMGDITTRSDQSPLSQSRHQMESGGPKQQQQQQMQDGPLDLWEVPALHLGAMLHLHHRPTHPIITILVAPLDPGALYSDTIHEANDDDGAPPRVSYYCNNHNLLGPCLLLVGDCGLWRGYTVDSLLSFTTTGSGVHKNHDDAHVPMAISNDSPAGVYEKAGRPLTTAAAATRRRGGDVVRLGVNKQWWDKDPKKPVIDELEDDTKERNIVTKPLHAGTMLYGKKCTRLDYEGNGVVPVYSRVCKYLYTPKHPRVLPGDTVDLSVERKVDFWDRRTSPRYALTVQSGVKPSGLRVPEVPCKHFDEGCAGCKILPLKYDVQVRRKIRFLSQLCPTQPLEFHKSTPELGFRKSPVSLLLIGVKALLPFLNDWHSTGPDWVQSTLSADIIFNEPKTTPGGVSPDVQFGAVKFDTEQNMAITECALLTPLVAKVRRIAMDKIKEAVRDTRGPRQNRITVYSARNGSGILRRLWVRVNDTDTHAIVGLEVSPGVSGECMRKLVGLARSIKDICGELLVGVVKIERFQYSGVEDDDLPSRPYTGDVPLVGDGSLAIAIGGFDKYLDSLEISSDAVLVSPYMLQTSGHFPTHAGLTSLLLNTIVGMCETDALIVDLYASRTHGLFTGLLVAVGNPNVTCVVDSSTIEGNHTIASSFDDEDANFIEVSSLATEEGLKEMSIEGPVHTVLLTPPPDQGVSPWVRKWVDEVEPERIVYYNTSFKSATADAKDLAKSTRDGLSYEVVELKGFDTNPHTMECSVVLVMQRKFDPLEARKAEERRQRSIDSSRDYLGIDEDKEEIDLSSEDDDEFDVEKLVAQYSGGVQAGKDGIFDHHTDRDHPREDGPEEWTLPPKDAEQAPPVNDDHHHQPSPGFDVDTPLPSGEEESEGSVEKRWQRGDQDRKEGDTRVHRRNKNKRWSH</sequence>
<dbReference type="PROSITE" id="PS50102">
    <property type="entry name" value="RRM"/>
    <property type="match status" value="2"/>
</dbReference>
<dbReference type="Proteomes" id="UP000541610">
    <property type="component" value="Unassembled WGS sequence"/>
</dbReference>
<dbReference type="EMBL" id="JABANP010000029">
    <property type="protein sequence ID" value="KAF4694724.1"/>
    <property type="molecule type" value="Genomic_DNA"/>
</dbReference>
<feature type="compositionally biased region" description="Acidic residues" evidence="3">
    <location>
        <begin position="1208"/>
        <end position="1225"/>
    </location>
</feature>
<feature type="compositionally biased region" description="Gly residues" evidence="3">
    <location>
        <begin position="383"/>
        <end position="394"/>
    </location>
</feature>
<feature type="compositionally biased region" description="Polar residues" evidence="3">
    <location>
        <begin position="431"/>
        <end position="443"/>
    </location>
</feature>
<feature type="region of interest" description="Disordered" evidence="3">
    <location>
        <begin position="334"/>
        <end position="461"/>
    </location>
</feature>
<feature type="compositionally biased region" description="Polar residues" evidence="3">
    <location>
        <begin position="1"/>
        <end position="14"/>
    </location>
</feature>
<name>A0A7J6PET2_PEROL</name>
<gene>
    <name evidence="5" type="ORF">FOZ60_007237</name>
</gene>
<evidence type="ECO:0000256" key="3">
    <source>
        <dbReference type="SAM" id="MobiDB-lite"/>
    </source>
</evidence>
<feature type="region of interest" description="Disordered" evidence="3">
    <location>
        <begin position="1190"/>
        <end position="1225"/>
    </location>
</feature>
<keyword evidence="1 2" id="KW-0694">RNA-binding</keyword>
<evidence type="ECO:0000256" key="1">
    <source>
        <dbReference type="ARBA" id="ARBA00022884"/>
    </source>
</evidence>
<dbReference type="Pfam" id="PF00076">
    <property type="entry name" value="RRM_1"/>
    <property type="match status" value="2"/>
</dbReference>
<comment type="caution">
    <text evidence="5">The sequence shown here is derived from an EMBL/GenBank/DDBJ whole genome shotgun (WGS) entry which is preliminary data.</text>
</comment>
<feature type="compositionally biased region" description="Basic and acidic residues" evidence="3">
    <location>
        <begin position="1305"/>
        <end position="1323"/>
    </location>
</feature>
<feature type="compositionally biased region" description="Low complexity" evidence="3">
    <location>
        <begin position="370"/>
        <end position="382"/>
    </location>
</feature>
<dbReference type="GO" id="GO:0003723">
    <property type="term" value="F:RNA binding"/>
    <property type="evidence" value="ECO:0007669"/>
    <property type="project" value="UniProtKB-UniRule"/>
</dbReference>
<dbReference type="GO" id="GO:0005634">
    <property type="term" value="C:nucleus"/>
    <property type="evidence" value="ECO:0007669"/>
    <property type="project" value="TreeGrafter"/>
</dbReference>
<feature type="compositionally biased region" description="Basic residues" evidence="3">
    <location>
        <begin position="1324"/>
        <end position="1335"/>
    </location>
</feature>
<dbReference type="PANTHER" id="PTHR48024">
    <property type="entry name" value="GEO13361P1-RELATED"/>
    <property type="match status" value="1"/>
</dbReference>
<feature type="compositionally biased region" description="Polar residues" evidence="3">
    <location>
        <begin position="408"/>
        <end position="424"/>
    </location>
</feature>
<reference evidence="5 6" key="1">
    <citation type="submission" date="2020-04" db="EMBL/GenBank/DDBJ databases">
        <title>Perkinsus olseni comparative genomics.</title>
        <authorList>
            <person name="Bogema D.R."/>
        </authorList>
    </citation>
    <scope>NUCLEOTIDE SEQUENCE [LARGE SCALE GENOMIC DNA]</scope>
    <source>
        <strain evidence="5">00978-12</strain>
    </source>
</reference>
<protein>
    <recommendedName>
        <fullName evidence="4">RRM domain-containing protein</fullName>
    </recommendedName>
</protein>
<feature type="domain" description="RRM" evidence="4">
    <location>
        <begin position="117"/>
        <end position="191"/>
    </location>
</feature>
<dbReference type="Gene3D" id="3.40.50.150">
    <property type="entry name" value="Vaccinia Virus protein VP39"/>
    <property type="match status" value="1"/>
</dbReference>
<dbReference type="OrthoDB" id="1875751at2759"/>
<dbReference type="InterPro" id="IPR029063">
    <property type="entry name" value="SAM-dependent_MTases_sf"/>
</dbReference>
<dbReference type="InterPro" id="IPR050886">
    <property type="entry name" value="RNA-binding_reg"/>
</dbReference>
<feature type="compositionally biased region" description="Basic and acidic residues" evidence="3">
    <location>
        <begin position="1190"/>
        <end position="1204"/>
    </location>
</feature>
<dbReference type="InterPro" id="IPR000504">
    <property type="entry name" value="RRM_dom"/>
</dbReference>
<feature type="region of interest" description="Disordered" evidence="3">
    <location>
        <begin position="1"/>
        <end position="47"/>
    </location>
</feature>
<organism evidence="5 6">
    <name type="scientific">Perkinsus olseni</name>
    <name type="common">Perkinsus atlanticus</name>
    <dbReference type="NCBI Taxonomy" id="32597"/>
    <lineage>
        <taxon>Eukaryota</taxon>
        <taxon>Sar</taxon>
        <taxon>Alveolata</taxon>
        <taxon>Perkinsozoa</taxon>
        <taxon>Perkinsea</taxon>
        <taxon>Perkinsida</taxon>
        <taxon>Perkinsidae</taxon>
        <taxon>Perkinsus</taxon>
    </lineage>
</organism>
<feature type="region of interest" description="Disordered" evidence="3">
    <location>
        <begin position="218"/>
        <end position="245"/>
    </location>
</feature>
<accession>A0A7J6PET2</accession>
<evidence type="ECO:0000313" key="5">
    <source>
        <dbReference type="EMBL" id="KAF4694724.1"/>
    </source>
</evidence>
<feature type="compositionally biased region" description="Basic and acidic residues" evidence="3">
    <location>
        <begin position="1245"/>
        <end position="1259"/>
    </location>
</feature>
<evidence type="ECO:0000259" key="4">
    <source>
        <dbReference type="PROSITE" id="PS50102"/>
    </source>
</evidence>
<dbReference type="InterPro" id="IPR012677">
    <property type="entry name" value="Nucleotide-bd_a/b_plait_sf"/>
</dbReference>